<name>A0A6A6IAP9_9PLEO</name>
<feature type="compositionally biased region" description="Polar residues" evidence="1">
    <location>
        <begin position="279"/>
        <end position="294"/>
    </location>
</feature>
<evidence type="ECO:0000256" key="1">
    <source>
        <dbReference type="SAM" id="MobiDB-lite"/>
    </source>
</evidence>
<dbReference type="GeneID" id="54575750"/>
<feature type="compositionally biased region" description="Basic and acidic residues" evidence="1">
    <location>
        <begin position="15"/>
        <end position="27"/>
    </location>
</feature>
<feature type="compositionally biased region" description="Basic and acidic residues" evidence="1">
    <location>
        <begin position="181"/>
        <end position="190"/>
    </location>
</feature>
<dbReference type="Proteomes" id="UP000800094">
    <property type="component" value="Unassembled WGS sequence"/>
</dbReference>
<reference evidence="2" key="1">
    <citation type="journal article" date="2020" name="Stud. Mycol.">
        <title>101 Dothideomycetes genomes: a test case for predicting lifestyles and emergence of pathogens.</title>
        <authorList>
            <person name="Haridas S."/>
            <person name="Albert R."/>
            <person name="Binder M."/>
            <person name="Bloem J."/>
            <person name="Labutti K."/>
            <person name="Salamov A."/>
            <person name="Andreopoulos B."/>
            <person name="Baker S."/>
            <person name="Barry K."/>
            <person name="Bills G."/>
            <person name="Bluhm B."/>
            <person name="Cannon C."/>
            <person name="Castanera R."/>
            <person name="Culley D."/>
            <person name="Daum C."/>
            <person name="Ezra D."/>
            <person name="Gonzalez J."/>
            <person name="Henrissat B."/>
            <person name="Kuo A."/>
            <person name="Liang C."/>
            <person name="Lipzen A."/>
            <person name="Lutzoni F."/>
            <person name="Magnuson J."/>
            <person name="Mondo S."/>
            <person name="Nolan M."/>
            <person name="Ohm R."/>
            <person name="Pangilinan J."/>
            <person name="Park H.-J."/>
            <person name="Ramirez L."/>
            <person name="Alfaro M."/>
            <person name="Sun H."/>
            <person name="Tritt A."/>
            <person name="Yoshinaga Y."/>
            <person name="Zwiers L.-H."/>
            <person name="Turgeon B."/>
            <person name="Goodwin S."/>
            <person name="Spatafora J."/>
            <person name="Crous P."/>
            <person name="Grigoriev I."/>
        </authorList>
    </citation>
    <scope>NUCLEOTIDE SEQUENCE</scope>
    <source>
        <strain evidence="2">CBS 122368</strain>
    </source>
</reference>
<dbReference type="OrthoDB" id="10669776at2759"/>
<protein>
    <submittedName>
        <fullName evidence="2">Uncharacterized protein</fullName>
    </submittedName>
</protein>
<gene>
    <name evidence="2" type="ORF">BU26DRAFT_348638</name>
</gene>
<keyword evidence="3" id="KW-1185">Reference proteome</keyword>
<feature type="region of interest" description="Disordered" evidence="1">
    <location>
        <begin position="1"/>
        <end position="27"/>
    </location>
</feature>
<dbReference type="AlphaFoldDB" id="A0A6A6IAP9"/>
<dbReference type="RefSeq" id="XP_033682490.1">
    <property type="nucleotide sequence ID" value="XM_033822420.1"/>
</dbReference>
<evidence type="ECO:0000313" key="3">
    <source>
        <dbReference type="Proteomes" id="UP000800094"/>
    </source>
</evidence>
<proteinExistence type="predicted"/>
<feature type="compositionally biased region" description="Polar residues" evidence="1">
    <location>
        <begin position="204"/>
        <end position="213"/>
    </location>
</feature>
<evidence type="ECO:0000313" key="2">
    <source>
        <dbReference type="EMBL" id="KAF2247486.1"/>
    </source>
</evidence>
<organism evidence="2 3">
    <name type="scientific">Trematosphaeria pertusa</name>
    <dbReference type="NCBI Taxonomy" id="390896"/>
    <lineage>
        <taxon>Eukaryota</taxon>
        <taxon>Fungi</taxon>
        <taxon>Dikarya</taxon>
        <taxon>Ascomycota</taxon>
        <taxon>Pezizomycotina</taxon>
        <taxon>Dothideomycetes</taxon>
        <taxon>Pleosporomycetidae</taxon>
        <taxon>Pleosporales</taxon>
        <taxon>Massarineae</taxon>
        <taxon>Trematosphaeriaceae</taxon>
        <taxon>Trematosphaeria</taxon>
    </lineage>
</organism>
<dbReference type="EMBL" id="ML987197">
    <property type="protein sequence ID" value="KAF2247486.1"/>
    <property type="molecule type" value="Genomic_DNA"/>
</dbReference>
<accession>A0A6A6IAP9</accession>
<sequence>MSLPVSHTHSAPAEKAIRDPPDGDHRLDPDLNSRIYWNNIPRYEDVDRKVDQVWSIRIPRGDWEAVSLGDQDHYLREAQWGLTMDPSLAKACQKAGFIVEGARLNVLATDSMQTQEDSRIMAWYRGNKRGRRIAGKWVTLNQLNCTENLLRFLSHPKVDDVLPPDRRQLVRRLNFGEEFSDEKLPDDERSSLTPGQSRIRRSPIPSQTGSAGTAQPALPSFFDTVLGTSPPVAQPDTAGTAQPALPSFLDTVLSTSPPAAQPDTAGTAQPALPSFLDTVLSTSPPAVQPDTTEPAQPGPSK</sequence>
<feature type="region of interest" description="Disordered" evidence="1">
    <location>
        <begin position="180"/>
        <end position="301"/>
    </location>
</feature>